<reference evidence="5" key="1">
    <citation type="journal article" date="2019" name="Int. J. Syst. Evol. Microbiol.">
        <title>The Global Catalogue of Microorganisms (GCM) 10K type strain sequencing project: providing services to taxonomists for standard genome sequencing and annotation.</title>
        <authorList>
            <consortium name="The Broad Institute Genomics Platform"/>
            <consortium name="The Broad Institute Genome Sequencing Center for Infectious Disease"/>
            <person name="Wu L."/>
            <person name="Ma J."/>
        </authorList>
    </citation>
    <scope>NUCLEOTIDE SEQUENCE [LARGE SCALE GENOMIC DNA]</scope>
    <source>
        <strain evidence="5">JCM 17986</strain>
    </source>
</reference>
<evidence type="ECO:0000259" key="3">
    <source>
        <dbReference type="Pfam" id="PF07859"/>
    </source>
</evidence>
<evidence type="ECO:0000313" key="5">
    <source>
        <dbReference type="Proteomes" id="UP001500466"/>
    </source>
</evidence>
<accession>A0ABP9HPD9</accession>
<comment type="caution">
    <text evidence="4">The sequence shown here is derived from an EMBL/GenBank/DDBJ whole genome shotgun (WGS) entry which is preliminary data.</text>
</comment>
<evidence type="ECO:0000256" key="2">
    <source>
        <dbReference type="SAM" id="MobiDB-lite"/>
    </source>
</evidence>
<feature type="region of interest" description="Disordered" evidence="2">
    <location>
        <begin position="296"/>
        <end position="334"/>
    </location>
</feature>
<evidence type="ECO:0000313" key="4">
    <source>
        <dbReference type="EMBL" id="GAA4974946.1"/>
    </source>
</evidence>
<dbReference type="InterPro" id="IPR029058">
    <property type="entry name" value="AB_hydrolase_fold"/>
</dbReference>
<feature type="domain" description="Alpha/beta hydrolase fold-3" evidence="3">
    <location>
        <begin position="68"/>
        <end position="274"/>
    </location>
</feature>
<gene>
    <name evidence="4" type="ORF">GCM10023205_47190</name>
</gene>
<feature type="compositionally biased region" description="Pro residues" evidence="2">
    <location>
        <begin position="309"/>
        <end position="320"/>
    </location>
</feature>
<protein>
    <submittedName>
        <fullName evidence="4">Alpha/beta hydrolase</fullName>
    </submittedName>
</protein>
<proteinExistence type="predicted"/>
<dbReference type="EMBL" id="BAABHS010000016">
    <property type="protein sequence ID" value="GAA4974946.1"/>
    <property type="molecule type" value="Genomic_DNA"/>
</dbReference>
<dbReference type="PANTHER" id="PTHR48081">
    <property type="entry name" value="AB HYDROLASE SUPERFAMILY PROTEIN C4A8.06C"/>
    <property type="match status" value="1"/>
</dbReference>
<dbReference type="GO" id="GO:0016787">
    <property type="term" value="F:hydrolase activity"/>
    <property type="evidence" value="ECO:0007669"/>
    <property type="project" value="UniProtKB-KW"/>
</dbReference>
<keyword evidence="1 4" id="KW-0378">Hydrolase</keyword>
<feature type="compositionally biased region" description="Low complexity" evidence="2">
    <location>
        <begin position="322"/>
        <end position="334"/>
    </location>
</feature>
<name>A0ABP9HPD9_9ACTN</name>
<dbReference type="Proteomes" id="UP001500466">
    <property type="component" value="Unassembled WGS sequence"/>
</dbReference>
<dbReference type="RefSeq" id="WP_345677614.1">
    <property type="nucleotide sequence ID" value="NZ_BAABHS010000016.1"/>
</dbReference>
<feature type="compositionally biased region" description="Low complexity" evidence="2">
    <location>
        <begin position="299"/>
        <end position="308"/>
    </location>
</feature>
<evidence type="ECO:0000256" key="1">
    <source>
        <dbReference type="ARBA" id="ARBA00022801"/>
    </source>
</evidence>
<keyword evidence="5" id="KW-1185">Reference proteome</keyword>
<dbReference type="SUPFAM" id="SSF53474">
    <property type="entry name" value="alpha/beta-Hydrolases"/>
    <property type="match status" value="1"/>
</dbReference>
<dbReference type="Pfam" id="PF07859">
    <property type="entry name" value="Abhydrolase_3"/>
    <property type="match status" value="1"/>
</dbReference>
<dbReference type="PANTHER" id="PTHR48081:SF8">
    <property type="entry name" value="ALPHA_BETA HYDROLASE FOLD-3 DOMAIN-CONTAINING PROTEIN-RELATED"/>
    <property type="match status" value="1"/>
</dbReference>
<dbReference type="InterPro" id="IPR013094">
    <property type="entry name" value="AB_hydrolase_3"/>
</dbReference>
<sequence length="334" mass="35252">MRLIRNQMPTGLAQLERLRTDSGRGGPILAGREGRDLRISDYTVPGAAGPLRARLYEPAAAPASGPLLVFFHGGGWVLGGIDSHEPVCRFLAARSGVRVLSAEYRLAPEHAFPAQFDDAAAVFRHVCADPSRFGAAPGRIAVGGDSAGGNLAAAVAHASLRTGTARPAWTLLIYPATDVLGDYPSRAAYGKGFVIDTDTWTGPEGLIASLLPHADDPRLSVMRDPDVAGLPPTYIATGGFDPLRDEGEAYAERLRESGVDVKARRFDRLFHGFASFAPVERHCGAALDEIAQELRTAMATEPAQNAPQEPQPAEPAPHEPAAPESAADAAAEQA</sequence>
<organism evidence="4 5">
    <name type="scientific">Yinghuangia aomiensis</name>
    <dbReference type="NCBI Taxonomy" id="676205"/>
    <lineage>
        <taxon>Bacteria</taxon>
        <taxon>Bacillati</taxon>
        <taxon>Actinomycetota</taxon>
        <taxon>Actinomycetes</taxon>
        <taxon>Kitasatosporales</taxon>
        <taxon>Streptomycetaceae</taxon>
        <taxon>Yinghuangia</taxon>
    </lineage>
</organism>
<dbReference type="InterPro" id="IPR050300">
    <property type="entry name" value="GDXG_lipolytic_enzyme"/>
</dbReference>
<dbReference type="Gene3D" id="3.40.50.1820">
    <property type="entry name" value="alpha/beta hydrolase"/>
    <property type="match status" value="1"/>
</dbReference>